<comment type="caution">
    <text evidence="17">The sequence shown here is derived from an EMBL/GenBank/DDBJ whole genome shotgun (WGS) entry which is preliminary data.</text>
</comment>
<dbReference type="PRINTS" id="PR00344">
    <property type="entry name" value="BCTRLSENSOR"/>
</dbReference>
<feature type="domain" description="HTH araC/xylS-type" evidence="14">
    <location>
        <begin position="1189"/>
        <end position="1287"/>
    </location>
</feature>
<dbReference type="Gene3D" id="3.30.565.10">
    <property type="entry name" value="Histidine kinase-like ATPase, C-terminal domain"/>
    <property type="match status" value="1"/>
</dbReference>
<dbReference type="PANTHER" id="PTHR43547:SF2">
    <property type="entry name" value="HYBRID SIGNAL TRANSDUCTION HISTIDINE KINASE C"/>
    <property type="match status" value="1"/>
</dbReference>
<dbReference type="GO" id="GO:0003700">
    <property type="term" value="F:DNA-binding transcription factor activity"/>
    <property type="evidence" value="ECO:0007669"/>
    <property type="project" value="InterPro"/>
</dbReference>
<dbReference type="Gene3D" id="1.10.10.60">
    <property type="entry name" value="Homeodomain-like"/>
    <property type="match status" value="1"/>
</dbReference>
<dbReference type="InterPro" id="IPR036097">
    <property type="entry name" value="HisK_dim/P_sf"/>
</dbReference>
<feature type="domain" description="Histidine kinase" evidence="15">
    <location>
        <begin position="790"/>
        <end position="1009"/>
    </location>
</feature>
<dbReference type="InterPro" id="IPR018060">
    <property type="entry name" value="HTH_AraC"/>
</dbReference>
<dbReference type="InterPro" id="IPR015943">
    <property type="entry name" value="WD40/YVTN_repeat-like_dom_sf"/>
</dbReference>
<dbReference type="GO" id="GO:0000155">
    <property type="term" value="F:phosphorelay sensor kinase activity"/>
    <property type="evidence" value="ECO:0007669"/>
    <property type="project" value="InterPro"/>
</dbReference>
<reference evidence="17" key="2">
    <citation type="submission" date="2022-04" db="EMBL/GenBank/DDBJ databases">
        <authorList>
            <person name="Fokt H."/>
            <person name="Baines J."/>
        </authorList>
    </citation>
    <scope>NUCLEOTIDE SEQUENCE</scope>
    <source>
        <strain evidence="17">KH365_2</strain>
    </source>
</reference>
<feature type="transmembrane region" description="Helical" evidence="13">
    <location>
        <begin position="732"/>
        <end position="754"/>
    </location>
</feature>
<dbReference type="Gene3D" id="2.130.10.10">
    <property type="entry name" value="YVTN repeat-like/Quinoprotein amine dehydrogenase"/>
    <property type="match status" value="2"/>
</dbReference>
<keyword evidence="9" id="KW-0805">Transcription regulation</keyword>
<evidence type="ECO:0000256" key="4">
    <source>
        <dbReference type="ARBA" id="ARBA00022679"/>
    </source>
</evidence>
<dbReference type="Pfam" id="PF07495">
    <property type="entry name" value="Y_Y_Y"/>
    <property type="match status" value="1"/>
</dbReference>
<evidence type="ECO:0000256" key="6">
    <source>
        <dbReference type="ARBA" id="ARBA00022777"/>
    </source>
</evidence>
<evidence type="ECO:0000259" key="15">
    <source>
        <dbReference type="PROSITE" id="PS50109"/>
    </source>
</evidence>
<evidence type="ECO:0000256" key="3">
    <source>
        <dbReference type="ARBA" id="ARBA00022553"/>
    </source>
</evidence>
<dbReference type="GO" id="GO:0005524">
    <property type="term" value="F:ATP binding"/>
    <property type="evidence" value="ECO:0007669"/>
    <property type="project" value="UniProtKB-KW"/>
</dbReference>
<dbReference type="SUPFAM" id="SSF52172">
    <property type="entry name" value="CheY-like"/>
    <property type="match status" value="1"/>
</dbReference>
<evidence type="ECO:0000256" key="10">
    <source>
        <dbReference type="ARBA" id="ARBA00023125"/>
    </source>
</evidence>
<dbReference type="SUPFAM" id="SSF46689">
    <property type="entry name" value="Homeodomain-like"/>
    <property type="match status" value="1"/>
</dbReference>
<dbReference type="CDD" id="cd00082">
    <property type="entry name" value="HisKA"/>
    <property type="match status" value="1"/>
</dbReference>
<dbReference type="Gene3D" id="1.10.287.130">
    <property type="match status" value="1"/>
</dbReference>
<dbReference type="SMART" id="SM00448">
    <property type="entry name" value="REC"/>
    <property type="match status" value="1"/>
</dbReference>
<comment type="catalytic activity">
    <reaction evidence="1">
        <text>ATP + protein L-histidine = ADP + protein N-phospho-L-histidine.</text>
        <dbReference type="EC" id="2.7.13.3"/>
    </reaction>
</comment>
<evidence type="ECO:0000256" key="1">
    <source>
        <dbReference type="ARBA" id="ARBA00000085"/>
    </source>
</evidence>
<dbReference type="SUPFAM" id="SSF101898">
    <property type="entry name" value="NHL repeat"/>
    <property type="match status" value="1"/>
</dbReference>
<dbReference type="CDD" id="cd17574">
    <property type="entry name" value="REC_OmpR"/>
    <property type="match status" value="1"/>
</dbReference>
<dbReference type="Pfam" id="PF12833">
    <property type="entry name" value="HTH_18"/>
    <property type="match status" value="1"/>
</dbReference>
<evidence type="ECO:0000256" key="7">
    <source>
        <dbReference type="ARBA" id="ARBA00022840"/>
    </source>
</evidence>
<dbReference type="Pfam" id="PF00072">
    <property type="entry name" value="Response_reg"/>
    <property type="match status" value="1"/>
</dbReference>
<evidence type="ECO:0000256" key="8">
    <source>
        <dbReference type="ARBA" id="ARBA00023012"/>
    </source>
</evidence>
<evidence type="ECO:0000256" key="9">
    <source>
        <dbReference type="ARBA" id="ARBA00023015"/>
    </source>
</evidence>
<dbReference type="InterPro" id="IPR009057">
    <property type="entry name" value="Homeodomain-like_sf"/>
</dbReference>
<proteinExistence type="predicted"/>
<dbReference type="SUPFAM" id="SSF63829">
    <property type="entry name" value="Calcium-dependent phosphotriesterase"/>
    <property type="match status" value="1"/>
</dbReference>
<keyword evidence="5" id="KW-0547">Nucleotide-binding</keyword>
<dbReference type="PANTHER" id="PTHR43547">
    <property type="entry name" value="TWO-COMPONENT HISTIDINE KINASE"/>
    <property type="match status" value="1"/>
</dbReference>
<dbReference type="InterPro" id="IPR005467">
    <property type="entry name" value="His_kinase_dom"/>
</dbReference>
<keyword evidence="11" id="KW-0804">Transcription</keyword>
<dbReference type="EC" id="2.7.13.3" evidence="2"/>
<dbReference type="FunFam" id="1.10.287.130:FF:000045">
    <property type="entry name" value="Two-component system sensor histidine kinase/response regulator"/>
    <property type="match status" value="1"/>
</dbReference>
<dbReference type="EMBL" id="JAMZED010000008">
    <property type="protein sequence ID" value="MCR6504129.1"/>
    <property type="molecule type" value="Genomic_DNA"/>
</dbReference>
<dbReference type="SMART" id="SM00388">
    <property type="entry name" value="HisKA"/>
    <property type="match status" value="1"/>
</dbReference>
<dbReference type="InterPro" id="IPR003661">
    <property type="entry name" value="HisK_dim/P_dom"/>
</dbReference>
<dbReference type="InterPro" id="IPR001789">
    <property type="entry name" value="Sig_transdc_resp-reg_receiver"/>
</dbReference>
<keyword evidence="13" id="KW-0812">Transmembrane</keyword>
<evidence type="ECO:0000259" key="16">
    <source>
        <dbReference type="PROSITE" id="PS50110"/>
    </source>
</evidence>
<keyword evidence="13" id="KW-0472">Membrane</keyword>
<name>A0A9X2NRX1_9BACE</name>
<dbReference type="PROSITE" id="PS01124">
    <property type="entry name" value="HTH_ARAC_FAMILY_2"/>
    <property type="match status" value="1"/>
</dbReference>
<keyword evidence="6" id="KW-0418">Kinase</keyword>
<dbReference type="PROSITE" id="PS50110">
    <property type="entry name" value="RESPONSE_REGULATORY"/>
    <property type="match status" value="1"/>
</dbReference>
<dbReference type="GO" id="GO:0043565">
    <property type="term" value="F:sequence-specific DNA binding"/>
    <property type="evidence" value="ECO:0007669"/>
    <property type="project" value="InterPro"/>
</dbReference>
<dbReference type="InterPro" id="IPR003594">
    <property type="entry name" value="HATPase_dom"/>
</dbReference>
<dbReference type="Pfam" id="PF02518">
    <property type="entry name" value="HATPase_c"/>
    <property type="match status" value="1"/>
</dbReference>
<dbReference type="PROSITE" id="PS50109">
    <property type="entry name" value="HIS_KIN"/>
    <property type="match status" value="1"/>
</dbReference>
<keyword evidence="13" id="KW-1133">Transmembrane helix</keyword>
<keyword evidence="4" id="KW-0808">Transferase</keyword>
<reference evidence="17" key="1">
    <citation type="journal article" date="2022" name="Arch. Microbiol.">
        <title>Bacteroides muris sp. nov. isolated from the cecum of wild-derived house mice.</title>
        <authorList>
            <person name="Fokt H."/>
            <person name="Unni R."/>
            <person name="Repnik U."/>
            <person name="Schmitz R.A."/>
            <person name="Bramkamp M."/>
            <person name="Baines J.F."/>
            <person name="Unterweger D."/>
        </authorList>
    </citation>
    <scope>NUCLEOTIDE SEQUENCE</scope>
    <source>
        <strain evidence="17">KH365_2</strain>
    </source>
</reference>
<evidence type="ECO:0000256" key="5">
    <source>
        <dbReference type="ARBA" id="ARBA00022741"/>
    </source>
</evidence>
<feature type="modified residue" description="4-aspartylphosphate" evidence="12">
    <location>
        <position position="1091"/>
    </location>
</feature>
<keyword evidence="3 12" id="KW-0597">Phosphoprotein</keyword>
<dbReference type="Pfam" id="PF00512">
    <property type="entry name" value="HisKA"/>
    <property type="match status" value="1"/>
</dbReference>
<evidence type="ECO:0000313" key="18">
    <source>
        <dbReference type="Proteomes" id="UP001143192"/>
    </source>
</evidence>
<dbReference type="SMART" id="SM00342">
    <property type="entry name" value="HTH_ARAC"/>
    <property type="match status" value="1"/>
</dbReference>
<evidence type="ECO:0000256" key="2">
    <source>
        <dbReference type="ARBA" id="ARBA00012438"/>
    </source>
</evidence>
<dbReference type="Pfam" id="PF07494">
    <property type="entry name" value="Reg_prop"/>
    <property type="match status" value="3"/>
</dbReference>
<dbReference type="InterPro" id="IPR011110">
    <property type="entry name" value="Reg_prop"/>
</dbReference>
<dbReference type="Gene3D" id="3.40.50.2300">
    <property type="match status" value="1"/>
</dbReference>
<evidence type="ECO:0000259" key="14">
    <source>
        <dbReference type="PROSITE" id="PS01124"/>
    </source>
</evidence>
<keyword evidence="7 17" id="KW-0067">ATP-binding</keyword>
<dbReference type="PROSITE" id="PS00041">
    <property type="entry name" value="HTH_ARAC_FAMILY_1"/>
    <property type="match status" value="1"/>
</dbReference>
<dbReference type="SUPFAM" id="SSF55874">
    <property type="entry name" value="ATPase domain of HSP90 chaperone/DNA topoisomerase II/histidine kinase"/>
    <property type="match status" value="1"/>
</dbReference>
<evidence type="ECO:0000256" key="11">
    <source>
        <dbReference type="ARBA" id="ARBA00023163"/>
    </source>
</evidence>
<dbReference type="SMART" id="SM00387">
    <property type="entry name" value="HATPase_c"/>
    <property type="match status" value="1"/>
</dbReference>
<dbReference type="InterPro" id="IPR004358">
    <property type="entry name" value="Sig_transdc_His_kin-like_C"/>
</dbReference>
<evidence type="ECO:0000256" key="13">
    <source>
        <dbReference type="SAM" id="Phobius"/>
    </source>
</evidence>
<dbReference type="InterPro" id="IPR011006">
    <property type="entry name" value="CheY-like_superfamily"/>
</dbReference>
<feature type="domain" description="Response regulatory" evidence="16">
    <location>
        <begin position="1043"/>
        <end position="1158"/>
    </location>
</feature>
<organism evidence="17 18">
    <name type="scientific">Bacteroides muris</name>
    <name type="common">ex Fokt et al. 2023</name>
    <dbReference type="NCBI Taxonomy" id="2937417"/>
    <lineage>
        <taxon>Bacteria</taxon>
        <taxon>Pseudomonadati</taxon>
        <taxon>Bacteroidota</taxon>
        <taxon>Bacteroidia</taxon>
        <taxon>Bacteroidales</taxon>
        <taxon>Bacteroidaceae</taxon>
        <taxon>Bacteroides</taxon>
    </lineage>
</organism>
<dbReference type="FunFam" id="3.30.565.10:FF:000037">
    <property type="entry name" value="Hybrid sensor histidine kinase/response regulator"/>
    <property type="match status" value="1"/>
</dbReference>
<dbReference type="InterPro" id="IPR036890">
    <property type="entry name" value="HATPase_C_sf"/>
</dbReference>
<dbReference type="Proteomes" id="UP001143192">
    <property type="component" value="Unassembled WGS sequence"/>
</dbReference>
<dbReference type="InterPro" id="IPR018062">
    <property type="entry name" value="HTH_AraC-typ_CS"/>
</dbReference>
<keyword evidence="8" id="KW-0902">Two-component regulatory system</keyword>
<dbReference type="InterPro" id="IPR011123">
    <property type="entry name" value="Y_Y_Y"/>
</dbReference>
<dbReference type="SUPFAM" id="SSF47384">
    <property type="entry name" value="Homodimeric domain of signal transducing histidine kinase"/>
    <property type="match status" value="1"/>
</dbReference>
<keyword evidence="10" id="KW-0238">DNA-binding</keyword>
<dbReference type="Gene3D" id="2.60.40.10">
    <property type="entry name" value="Immunoglobulins"/>
    <property type="match status" value="1"/>
</dbReference>
<gene>
    <name evidence="17" type="ORF">M1B79_05400</name>
</gene>
<protein>
    <recommendedName>
        <fullName evidence="2">histidine kinase</fullName>
        <ecNumber evidence="2">2.7.13.3</ecNumber>
    </recommendedName>
</protein>
<accession>A0A9X2NRX1</accession>
<evidence type="ECO:0000256" key="12">
    <source>
        <dbReference type="PROSITE-ProRule" id="PRU00169"/>
    </source>
</evidence>
<sequence>MLRDQYGFMWFATLNGLNRYDGYQCKRYTTTQLGTYNNCINAIAEDASGIIWLKTPQHYFFYNRELDKIDNNIHSQLSPLGIEGNVEMLCVDDEHNLWCATNKRLYYYIYKEKFLHEIPLIGKKPLSVAAKLSHFYIQFDDGEIAQINLETKTIRKECQAAFSSSGEYRMYMDTQFRLWVYTIYGFNIQCYDTNSKQWIHFSGKKMLENDFAKSVIDDGKGNIWIGFNSKGIYILNSRLDKFTSIHRDGDNPFSLPSNHINCFYKDSQDIMWIGTSKQGVAFTCLDHISFEICRTPVQEDISCIQEDAKGYLWLGFDGKGLARYDKRDKTYRLFTTDNSNIPSNLIIGSYLDSKGRMWFGSYGNGVFYEENGIFHSIPYPAKKADESPINYVRHITEDEEGNLWMGTFMNGIYCMDSKGIFTSYTKENSCLQTNSITDLFRSNDHTTLYIGTSTGLYKMDVPTKQLTQITGRKEDKHPLNKIHVNCLYQDYRGLLWIGTRNGIYIYENKEGKVTHLTNDDGISHSYIRGITEDLNKNTWLTTDRGITHIITVNAPPTSSFLHYCYPYFEEDGIGDIAFNNNSIHCNRKGHILMGGTGEYLKICPELNKIRSNNHKVIFTGLYLANQRINVGSLTQDGRMLLDKNIQLLDKITMKYSDNNFALEVSAMDYGAQHKLQYAYRMGTKEEWIKLEGNRIYFNKLSPGIYNLQVKVNEPISNKAPISTLIIRITPPFYLSATAYIIYFILLVASIVLLLRRMLHKHQRILQQQKRELEIAKQHEMDEAKMRFFTNVSHDLRTPLSLIITPIEKLLHSERAQAFKEDLSLIHRNATTLLDEVNQLLDFRKLDQQKTTFSPSYGDLPNFIAETCKGFKALSQKKGISLQICINSSKIEMDFDCNKMQRIMFNLLSNAIKYNCENGSIIVTVDKILTDKGERACIRIADTGIGIKDENKERIFDRFFQEQHKATTYMGSGIGLHIVKEYVALHGGEIKVENNQPAGSIFTFLLPITRISKTPPTAENAPLAKAEESTQQESLIPSSNEKISLLVVEDNDDFREFLISCLKENYAVFDAPNGKKALSILSQQQIQIIISDVMMPIMDGMELCHKVKTDIHYSHIPIILLTARTAEEHILSGLKEGADEYITKPFNLDILLLRIRKLLMWTQNSHEKFKTIDISPSEITISSLDEQLIEKAIQIVEDNMDNSKFSVEELSGQIGMSRSGLYKKLIQITGKSPLEFMRILRLKRGRKLLEDSQQSISQIAYQVGLSPKQFAKFFKEEFGYLPSEYKKTREAE</sequence>
<keyword evidence="18" id="KW-1185">Reference proteome</keyword>
<dbReference type="InterPro" id="IPR013783">
    <property type="entry name" value="Ig-like_fold"/>
</dbReference>
<evidence type="ECO:0000313" key="17">
    <source>
        <dbReference type="EMBL" id="MCR6504129.1"/>
    </source>
</evidence>